<dbReference type="AlphaFoldDB" id="A0A9E7MB44"/>
<keyword evidence="1" id="KW-1133">Transmembrane helix</keyword>
<organism evidence="2 3">
    <name type="scientific">Thermococcus argininiproducens</name>
    <dbReference type="NCBI Taxonomy" id="2866384"/>
    <lineage>
        <taxon>Archaea</taxon>
        <taxon>Methanobacteriati</taxon>
        <taxon>Methanobacteriota</taxon>
        <taxon>Thermococci</taxon>
        <taxon>Thermococcales</taxon>
        <taxon>Thermococcaceae</taxon>
        <taxon>Thermococcus</taxon>
    </lineage>
</organism>
<feature type="transmembrane region" description="Helical" evidence="1">
    <location>
        <begin position="279"/>
        <end position="297"/>
    </location>
</feature>
<evidence type="ECO:0000313" key="3">
    <source>
        <dbReference type="Proteomes" id="UP001056425"/>
    </source>
</evidence>
<keyword evidence="1" id="KW-0812">Transmembrane</keyword>
<reference evidence="2 3" key="1">
    <citation type="submission" date="2021-08" db="EMBL/GenBank/DDBJ databases">
        <title>Thermococcus onnuriiensis IOH2.</title>
        <authorList>
            <person name="Park Y.-J."/>
        </authorList>
    </citation>
    <scope>NUCLEOTIDE SEQUENCE [LARGE SCALE GENOMIC DNA]</scope>
    <source>
        <strain evidence="2 3">IOH2</strain>
    </source>
</reference>
<keyword evidence="3" id="KW-1185">Reference proteome</keyword>
<feature type="transmembrane region" description="Helical" evidence="1">
    <location>
        <begin position="231"/>
        <end position="259"/>
    </location>
</feature>
<dbReference type="GeneID" id="72777372"/>
<feature type="transmembrane region" description="Helical" evidence="1">
    <location>
        <begin position="329"/>
        <end position="350"/>
    </location>
</feature>
<keyword evidence="1" id="KW-0472">Membrane</keyword>
<evidence type="ECO:0000256" key="1">
    <source>
        <dbReference type="SAM" id="Phobius"/>
    </source>
</evidence>
<protein>
    <submittedName>
        <fullName evidence="2">Potassium transporter KefA</fullName>
    </submittedName>
</protein>
<dbReference type="Proteomes" id="UP001056425">
    <property type="component" value="Chromosome"/>
</dbReference>
<proteinExistence type="predicted"/>
<feature type="transmembrane region" description="Helical" evidence="1">
    <location>
        <begin position="130"/>
        <end position="153"/>
    </location>
</feature>
<gene>
    <name evidence="2" type="ORF">K1720_03465</name>
</gene>
<evidence type="ECO:0000313" key="2">
    <source>
        <dbReference type="EMBL" id="USH00524.1"/>
    </source>
</evidence>
<feature type="transmembrane region" description="Helical" evidence="1">
    <location>
        <begin position="160"/>
        <end position="180"/>
    </location>
</feature>
<sequence>MKKLTLFFIILLATLALAERPYDNVAEATFNALKTGDYSLLEPHLDDAMKSAFKENDFKAFREDLISKYGNLQRYSFVKEGKVKGFILGYYAFEFEKANVTLRLVFREINGEYKLSGLWIDAVNAKKSGLPLGIAIFFPIAGGFLALLTFYLLGFKKIGGAEILLGFVLVAITLFVQPLIQNAPFLGTSIRSNSDIVARGTSFVIIVAIWLGFVAGFFQEGLKYIFCRNRYLRDALFIGVGFGLGEAILLPLIQVVQLMTVGGIPPQLTTSLLSLGERYLATLFHAGTTIVLAYSYKNGFGRKALLVLSIAHGIGDTFAAYYQLTQSRITLLITYVLFLLVSLLLLHYALPKVREEREEDRIVW</sequence>
<dbReference type="EMBL" id="CP080572">
    <property type="protein sequence ID" value="USH00524.1"/>
    <property type="molecule type" value="Genomic_DNA"/>
</dbReference>
<dbReference type="RefSeq" id="WP_251949964.1">
    <property type="nucleotide sequence ID" value="NZ_CP080572.1"/>
</dbReference>
<feature type="transmembrane region" description="Helical" evidence="1">
    <location>
        <begin position="304"/>
        <end position="323"/>
    </location>
</feature>
<name>A0A9E7MB44_9EURY</name>
<dbReference type="KEGG" id="thei:K1720_03465"/>
<accession>A0A9E7MB44</accession>
<dbReference type="Gene3D" id="3.10.450.590">
    <property type="match status" value="1"/>
</dbReference>
<feature type="transmembrane region" description="Helical" evidence="1">
    <location>
        <begin position="200"/>
        <end position="219"/>
    </location>
</feature>